<proteinExistence type="inferred from homology"/>
<name>A0A1I2AJW1_9BACT</name>
<dbReference type="Proteomes" id="UP000199513">
    <property type="component" value="Unassembled WGS sequence"/>
</dbReference>
<evidence type="ECO:0000313" key="9">
    <source>
        <dbReference type="Proteomes" id="UP000199513"/>
    </source>
</evidence>
<dbReference type="Gene3D" id="3.40.640.10">
    <property type="entry name" value="Type I PLP-dependent aspartate aminotransferase-like (Major domain)"/>
    <property type="match status" value="1"/>
</dbReference>
<organism evidence="8 9">
    <name type="scientific">Thermoflexibacter ruber</name>
    <dbReference type="NCBI Taxonomy" id="1003"/>
    <lineage>
        <taxon>Bacteria</taxon>
        <taxon>Pseudomonadati</taxon>
        <taxon>Bacteroidota</taxon>
        <taxon>Cytophagia</taxon>
        <taxon>Cytophagales</taxon>
        <taxon>Thermoflexibacteraceae</taxon>
        <taxon>Thermoflexibacter</taxon>
    </lineage>
</organism>
<comment type="similarity">
    <text evidence="2 6">Belongs to the class-I pyridoxal-phosphate-dependent aminotransferase family.</text>
</comment>
<evidence type="ECO:0000256" key="1">
    <source>
        <dbReference type="ARBA" id="ARBA00001933"/>
    </source>
</evidence>
<comment type="cofactor">
    <cofactor evidence="1 6">
        <name>pyridoxal 5'-phosphate</name>
        <dbReference type="ChEBI" id="CHEBI:597326"/>
    </cofactor>
</comment>
<dbReference type="AlphaFoldDB" id="A0A1I2AJW1"/>
<dbReference type="PANTHER" id="PTHR46383">
    <property type="entry name" value="ASPARTATE AMINOTRANSFERASE"/>
    <property type="match status" value="1"/>
</dbReference>
<dbReference type="GO" id="GO:0030170">
    <property type="term" value="F:pyridoxal phosphate binding"/>
    <property type="evidence" value="ECO:0007669"/>
    <property type="project" value="InterPro"/>
</dbReference>
<dbReference type="PROSITE" id="PS00105">
    <property type="entry name" value="AA_TRANSFER_CLASS_1"/>
    <property type="match status" value="1"/>
</dbReference>
<sequence>MNEVLVEERKAIIPALSERINAMAESQTLEMAKKARELKAKGIDVISLNLGEPDFVTPQHIREAAKKAIDEGFTFYTPVSGIPELRKAIAEKLKRDNNLDVKAENIVVSTGAKQSLVNTLMALVNPGDEVIIFAPYWVSYYEMVKMAEGVPVLVHGSLEKQFKVSAAQVRAAITPKTKAILFSSPCNPTGAVFSREELTAIAEVVAEYDHIFIIADEIYEYINFSGEHFSIGSLDIVKDRTITVNGFSKGFAMTGWRMGYIAAPKWIADACDKMQGQVTSGANSITQKAALAALTGDMAETKKMSEAYRRRRDLVIDLLKEIKGIKANVPEGAFYIFPDVSDYFGKSYENYYIKDSYDLCIYLLNEAHVSLVDGGGFGAPNCIRISSAASDENLKEAIRRMKVALEKLK</sequence>
<dbReference type="EC" id="2.6.1.-" evidence="6"/>
<dbReference type="FunFam" id="3.40.640.10:FF:000033">
    <property type="entry name" value="Aspartate aminotransferase"/>
    <property type="match status" value="1"/>
</dbReference>
<dbReference type="InterPro" id="IPR004839">
    <property type="entry name" value="Aminotransferase_I/II_large"/>
</dbReference>
<evidence type="ECO:0000256" key="4">
    <source>
        <dbReference type="ARBA" id="ARBA00022679"/>
    </source>
</evidence>
<evidence type="ECO:0000313" key="8">
    <source>
        <dbReference type="EMBL" id="SFE44059.1"/>
    </source>
</evidence>
<evidence type="ECO:0000259" key="7">
    <source>
        <dbReference type="Pfam" id="PF00155"/>
    </source>
</evidence>
<keyword evidence="3 6" id="KW-0032">Aminotransferase</keyword>
<dbReference type="PANTHER" id="PTHR46383:SF1">
    <property type="entry name" value="ASPARTATE AMINOTRANSFERASE"/>
    <property type="match status" value="1"/>
</dbReference>
<dbReference type="Pfam" id="PF00155">
    <property type="entry name" value="Aminotran_1_2"/>
    <property type="match status" value="1"/>
</dbReference>
<gene>
    <name evidence="8" type="ORF">SAMN04488541_1001197</name>
</gene>
<reference evidence="8 9" key="1">
    <citation type="submission" date="2016-10" db="EMBL/GenBank/DDBJ databases">
        <authorList>
            <person name="de Groot N.N."/>
        </authorList>
    </citation>
    <scope>NUCLEOTIDE SEQUENCE [LARGE SCALE GENOMIC DNA]</scope>
    <source>
        <strain>GEY</strain>
        <strain evidence="9">DSM 9560</strain>
    </source>
</reference>
<accession>A0A1I2AJW1</accession>
<dbReference type="EMBL" id="FONY01000001">
    <property type="protein sequence ID" value="SFE44059.1"/>
    <property type="molecule type" value="Genomic_DNA"/>
</dbReference>
<evidence type="ECO:0000256" key="6">
    <source>
        <dbReference type="RuleBase" id="RU000481"/>
    </source>
</evidence>
<dbReference type="RefSeq" id="WP_091538444.1">
    <property type="nucleotide sequence ID" value="NZ_FONY01000001.1"/>
</dbReference>
<dbReference type="GO" id="GO:0006520">
    <property type="term" value="P:amino acid metabolic process"/>
    <property type="evidence" value="ECO:0007669"/>
    <property type="project" value="InterPro"/>
</dbReference>
<dbReference type="InterPro" id="IPR004838">
    <property type="entry name" value="NHTrfase_class1_PyrdxlP-BS"/>
</dbReference>
<keyword evidence="5" id="KW-0663">Pyridoxal phosphate</keyword>
<keyword evidence="4 6" id="KW-0808">Transferase</keyword>
<keyword evidence="9" id="KW-1185">Reference proteome</keyword>
<dbReference type="STRING" id="1003.SAMN04488541_1001197"/>
<protein>
    <recommendedName>
        <fullName evidence="6">Aminotransferase</fullName>
        <ecNumber evidence="6">2.6.1.-</ecNumber>
    </recommendedName>
</protein>
<dbReference type="SUPFAM" id="SSF53383">
    <property type="entry name" value="PLP-dependent transferases"/>
    <property type="match status" value="1"/>
</dbReference>
<dbReference type="InterPro" id="IPR015421">
    <property type="entry name" value="PyrdxlP-dep_Trfase_major"/>
</dbReference>
<dbReference type="InterPro" id="IPR015422">
    <property type="entry name" value="PyrdxlP-dep_Trfase_small"/>
</dbReference>
<dbReference type="InterPro" id="IPR050596">
    <property type="entry name" value="AspAT/PAT-like"/>
</dbReference>
<evidence type="ECO:0000256" key="2">
    <source>
        <dbReference type="ARBA" id="ARBA00007441"/>
    </source>
</evidence>
<dbReference type="OrthoDB" id="1489696at2"/>
<dbReference type="CDD" id="cd00609">
    <property type="entry name" value="AAT_like"/>
    <property type="match status" value="1"/>
</dbReference>
<dbReference type="GO" id="GO:0008483">
    <property type="term" value="F:transaminase activity"/>
    <property type="evidence" value="ECO:0007669"/>
    <property type="project" value="UniProtKB-KW"/>
</dbReference>
<evidence type="ECO:0000256" key="3">
    <source>
        <dbReference type="ARBA" id="ARBA00022576"/>
    </source>
</evidence>
<dbReference type="Gene3D" id="3.90.1150.10">
    <property type="entry name" value="Aspartate Aminotransferase, domain 1"/>
    <property type="match status" value="1"/>
</dbReference>
<evidence type="ECO:0000256" key="5">
    <source>
        <dbReference type="ARBA" id="ARBA00022898"/>
    </source>
</evidence>
<dbReference type="InterPro" id="IPR015424">
    <property type="entry name" value="PyrdxlP-dep_Trfase"/>
</dbReference>
<feature type="domain" description="Aminotransferase class I/classII large" evidence="7">
    <location>
        <begin position="44"/>
        <end position="400"/>
    </location>
</feature>